<dbReference type="NCBIfam" id="TIGR01224">
    <property type="entry name" value="hutI"/>
    <property type="match status" value="1"/>
</dbReference>
<keyword evidence="5 7" id="KW-0862">Zinc</keyword>
<keyword evidence="2 7" id="KW-0479">Metal-binding</keyword>
<feature type="binding site" evidence="7">
    <location>
        <position position="244"/>
    </location>
    <ligand>
        <name>4-imidazolone-5-propanoate</name>
        <dbReference type="ChEBI" id="CHEBI:77893"/>
    </ligand>
</feature>
<evidence type="ECO:0000256" key="4">
    <source>
        <dbReference type="ARBA" id="ARBA00022808"/>
    </source>
</evidence>
<dbReference type="HAMAP" id="MF_00372">
    <property type="entry name" value="HutI"/>
    <property type="match status" value="1"/>
</dbReference>
<feature type="binding site" evidence="7">
    <location>
        <position position="71"/>
    </location>
    <ligand>
        <name>Zn(2+)</name>
        <dbReference type="ChEBI" id="CHEBI:29105"/>
    </ligand>
</feature>
<dbReference type="PANTHER" id="PTHR42752:SF1">
    <property type="entry name" value="IMIDAZOLONEPROPIONASE-RELATED"/>
    <property type="match status" value="1"/>
</dbReference>
<dbReference type="SUPFAM" id="SSF51338">
    <property type="entry name" value="Composite domain of metallo-dependent hydrolases"/>
    <property type="match status" value="1"/>
</dbReference>
<evidence type="ECO:0000259" key="8">
    <source>
        <dbReference type="Pfam" id="PF01979"/>
    </source>
</evidence>
<dbReference type="OrthoDB" id="9776455at2"/>
<comment type="similarity">
    <text evidence="7">Belongs to the metallo-dependent hydrolases superfamily. HutI family.</text>
</comment>
<keyword evidence="7" id="KW-0963">Cytoplasm</keyword>
<dbReference type="CDD" id="cd01296">
    <property type="entry name" value="Imidazolone-5PH"/>
    <property type="match status" value="1"/>
</dbReference>
<dbReference type="GO" id="GO:0008270">
    <property type="term" value="F:zinc ion binding"/>
    <property type="evidence" value="ECO:0007669"/>
    <property type="project" value="UniProtKB-UniRule"/>
</dbReference>
<proteinExistence type="inferred from homology"/>
<dbReference type="GO" id="GO:0050480">
    <property type="term" value="F:imidazolonepropionase activity"/>
    <property type="evidence" value="ECO:0007669"/>
    <property type="project" value="UniProtKB-UniRule"/>
</dbReference>
<comment type="caution">
    <text evidence="9">The sequence shown here is derived from an EMBL/GenBank/DDBJ whole genome shotgun (WGS) entry which is preliminary data.</text>
</comment>
<comment type="function">
    <text evidence="7">Catalyzes the hydrolytic cleavage of the carbon-nitrogen bond in imidazolone-5-propanoate to yield N-formimidoyl-L-glutamate. It is the third step in the universal histidine degradation pathway.</text>
</comment>
<accession>K6XMF7</accession>
<dbReference type="GO" id="GO:0019556">
    <property type="term" value="P:L-histidine catabolic process to glutamate and formamide"/>
    <property type="evidence" value="ECO:0007669"/>
    <property type="project" value="UniProtKB-UniRule"/>
</dbReference>
<evidence type="ECO:0000256" key="2">
    <source>
        <dbReference type="ARBA" id="ARBA00022723"/>
    </source>
</evidence>
<dbReference type="InterPro" id="IPR011059">
    <property type="entry name" value="Metal-dep_hydrolase_composite"/>
</dbReference>
<dbReference type="Proteomes" id="UP000006327">
    <property type="component" value="Unassembled WGS sequence"/>
</dbReference>
<evidence type="ECO:0000256" key="5">
    <source>
        <dbReference type="ARBA" id="ARBA00022833"/>
    </source>
</evidence>
<organism evidence="9 10">
    <name type="scientific">Paraglaciecola arctica BSs20135</name>
    <dbReference type="NCBI Taxonomy" id="493475"/>
    <lineage>
        <taxon>Bacteria</taxon>
        <taxon>Pseudomonadati</taxon>
        <taxon>Pseudomonadota</taxon>
        <taxon>Gammaproteobacteria</taxon>
        <taxon>Alteromonadales</taxon>
        <taxon>Alteromonadaceae</taxon>
        <taxon>Paraglaciecola</taxon>
    </lineage>
</organism>
<reference evidence="9 10" key="1">
    <citation type="journal article" date="2017" name="Antonie Van Leeuwenhoek">
        <title>Rhizobium rhizosphaerae sp. nov., a novel species isolated from rice rhizosphere.</title>
        <authorList>
            <person name="Zhao J.J."/>
            <person name="Zhang J."/>
            <person name="Zhang R.J."/>
            <person name="Zhang C.W."/>
            <person name="Yin H.Q."/>
            <person name="Zhang X.X."/>
        </authorList>
    </citation>
    <scope>NUCLEOTIDE SEQUENCE [LARGE SCALE GENOMIC DNA]</scope>
    <source>
        <strain evidence="9 10">BSs20135</strain>
    </source>
</reference>
<dbReference type="InterPro" id="IPR005920">
    <property type="entry name" value="HutI"/>
</dbReference>
<dbReference type="AlphaFoldDB" id="K6XMF7"/>
<dbReference type="Gene3D" id="2.30.40.10">
    <property type="entry name" value="Urease, subunit C, domain 1"/>
    <property type="match status" value="1"/>
</dbReference>
<dbReference type="STRING" id="493475.GARC_4872"/>
<keyword evidence="4 7" id="KW-0369">Histidine metabolism</keyword>
<feature type="binding site" evidence="7">
    <location>
        <position position="321"/>
    </location>
    <ligand>
        <name>4-imidazolone-5-propanoate</name>
        <dbReference type="ChEBI" id="CHEBI:77893"/>
    </ligand>
</feature>
<feature type="domain" description="Amidohydrolase-related" evidence="8">
    <location>
        <begin position="63"/>
        <end position="389"/>
    </location>
</feature>
<dbReference type="GO" id="GO:0005506">
    <property type="term" value="F:iron ion binding"/>
    <property type="evidence" value="ECO:0007669"/>
    <property type="project" value="UniProtKB-UniRule"/>
</dbReference>
<name>K6XMF7_9ALTE</name>
<feature type="binding site" evidence="7">
    <location>
        <position position="71"/>
    </location>
    <ligand>
        <name>Fe(3+)</name>
        <dbReference type="ChEBI" id="CHEBI:29034"/>
    </ligand>
</feature>
<dbReference type="EC" id="3.5.2.7" evidence="1 7"/>
<dbReference type="SUPFAM" id="SSF51556">
    <property type="entry name" value="Metallo-dependent hydrolases"/>
    <property type="match status" value="1"/>
</dbReference>
<feature type="binding site" evidence="7">
    <location>
        <position position="143"/>
    </location>
    <ligand>
        <name>4-imidazolone-5-propanoate</name>
        <dbReference type="ChEBI" id="CHEBI:77893"/>
    </ligand>
</feature>
<dbReference type="PANTHER" id="PTHR42752">
    <property type="entry name" value="IMIDAZOLONEPROPIONASE"/>
    <property type="match status" value="1"/>
</dbReference>
<evidence type="ECO:0000256" key="7">
    <source>
        <dbReference type="HAMAP-Rule" id="MF_00372"/>
    </source>
</evidence>
<feature type="binding site" evidence="7">
    <location>
        <position position="143"/>
    </location>
    <ligand>
        <name>N-formimidoyl-L-glutamate</name>
        <dbReference type="ChEBI" id="CHEBI:58928"/>
    </ligand>
</feature>
<dbReference type="InterPro" id="IPR032466">
    <property type="entry name" value="Metal_Hydrolase"/>
</dbReference>
<dbReference type="Pfam" id="PF01979">
    <property type="entry name" value="Amidohydro_1"/>
    <property type="match status" value="1"/>
</dbReference>
<comment type="cofactor">
    <cofactor evidence="7">
        <name>Zn(2+)</name>
        <dbReference type="ChEBI" id="CHEBI:29105"/>
    </cofactor>
    <cofactor evidence="7">
        <name>Fe(3+)</name>
        <dbReference type="ChEBI" id="CHEBI:29034"/>
    </cofactor>
    <text evidence="7">Binds 1 zinc or iron ion per subunit.</text>
</comment>
<evidence type="ECO:0000256" key="6">
    <source>
        <dbReference type="ARBA" id="ARBA00023004"/>
    </source>
</evidence>
<feature type="binding site" evidence="7">
    <location>
        <position position="73"/>
    </location>
    <ligand>
        <name>Fe(3+)</name>
        <dbReference type="ChEBI" id="CHEBI:29034"/>
    </ligand>
</feature>
<dbReference type="UniPathway" id="UPA00379">
    <property type="reaction ID" value="UER00551"/>
</dbReference>
<protein>
    <recommendedName>
        <fullName evidence="1 7">Imidazolonepropionase</fullName>
        <ecNumber evidence="1 7">3.5.2.7</ecNumber>
    </recommendedName>
    <alternativeName>
        <fullName evidence="7">Imidazolone-5-propionate hydrolase</fullName>
    </alternativeName>
</protein>
<comment type="catalytic activity">
    <reaction evidence="7">
        <text>4-imidazolone-5-propanoate + H2O = N-formimidoyl-L-glutamate</text>
        <dbReference type="Rhea" id="RHEA:23660"/>
        <dbReference type="ChEBI" id="CHEBI:15377"/>
        <dbReference type="ChEBI" id="CHEBI:58928"/>
        <dbReference type="ChEBI" id="CHEBI:77893"/>
        <dbReference type="EC" id="3.5.2.7"/>
    </reaction>
</comment>
<comment type="pathway">
    <text evidence="7">Amino-acid degradation; L-histidine degradation into L-glutamate; N-formimidoyl-L-glutamate from L-histidine: step 3/3.</text>
</comment>
<feature type="binding site" evidence="7">
    <location>
        <position position="318"/>
    </location>
    <ligand>
        <name>N-formimidoyl-L-glutamate</name>
        <dbReference type="ChEBI" id="CHEBI:58928"/>
    </ligand>
</feature>
<keyword evidence="10" id="KW-1185">Reference proteome</keyword>
<feature type="binding site" evidence="7">
    <location>
        <position position="241"/>
    </location>
    <ligand>
        <name>Zn(2+)</name>
        <dbReference type="ChEBI" id="CHEBI:29105"/>
    </ligand>
</feature>
<feature type="binding site" evidence="7">
    <location>
        <position position="176"/>
    </location>
    <ligand>
        <name>4-imidazolone-5-propanoate</name>
        <dbReference type="ChEBI" id="CHEBI:77893"/>
    </ligand>
</feature>
<dbReference type="InterPro" id="IPR006680">
    <property type="entry name" value="Amidohydro-rel"/>
</dbReference>
<gene>
    <name evidence="7 9" type="primary">hutI</name>
    <name evidence="9" type="ORF">GARC_4872</name>
</gene>
<sequence>MTEQCDVVIDNVRIASMQKNGKAYGLLSQSSVAVKNGKVLAIFDVSQGSYQCKQRFDGENKWLLPGFIDCHTHLVYGGNRANEFEQRLQGKSYTQIALQGGGILGTVHATREASEQTLLTSAIKRAARLAEEGVTCIEVKSGYGLDMHTEVKMLKVAQQIAEHLPVNIVTTYLGAHTVPKEYRSNPDDYVQFICEQVIPVVAKQKLANCVDVFCESIGFSPAQCRKIFAAAKTHELNVKAHVEQLSDLKGAKLAAEFGALSVDHIEYLDPKDIPAIKHSGTVAVLLPGAFYYLSETQKPPVAELRANGVPIAIATDLNPGSSPIASILTIMNMASVLFGLTPEEVLYGVTAHAAKALGLTNKGQIKEGLDADLCLWDIEHPAELVYGINQHRPESKWFAGKGC</sequence>
<evidence type="ECO:0000256" key="3">
    <source>
        <dbReference type="ARBA" id="ARBA00022801"/>
    </source>
</evidence>
<dbReference type="FunFam" id="3.20.20.140:FF:000007">
    <property type="entry name" value="Imidazolonepropionase"/>
    <property type="match status" value="1"/>
</dbReference>
<feature type="binding site" evidence="7">
    <location>
        <position position="316"/>
    </location>
    <ligand>
        <name>Zn(2+)</name>
        <dbReference type="ChEBI" id="CHEBI:29105"/>
    </ligand>
</feature>
<dbReference type="GO" id="GO:0019557">
    <property type="term" value="P:L-histidine catabolic process to glutamate and formate"/>
    <property type="evidence" value="ECO:0007669"/>
    <property type="project" value="UniProtKB-UniPathway"/>
</dbReference>
<keyword evidence="6 7" id="KW-0408">Iron</keyword>
<evidence type="ECO:0000256" key="1">
    <source>
        <dbReference type="ARBA" id="ARBA00012864"/>
    </source>
</evidence>
<feature type="binding site" evidence="7">
    <location>
        <position position="320"/>
    </location>
    <ligand>
        <name>N-formimidoyl-L-glutamate</name>
        <dbReference type="ChEBI" id="CHEBI:58928"/>
    </ligand>
</feature>
<dbReference type="EMBL" id="BAEO01000065">
    <property type="protein sequence ID" value="GAC21809.1"/>
    <property type="molecule type" value="Genomic_DNA"/>
</dbReference>
<evidence type="ECO:0000313" key="9">
    <source>
        <dbReference type="EMBL" id="GAC21809.1"/>
    </source>
</evidence>
<keyword evidence="3 7" id="KW-0378">Hydrolase</keyword>
<dbReference type="Gene3D" id="3.20.20.140">
    <property type="entry name" value="Metal-dependent hydrolases"/>
    <property type="match status" value="1"/>
</dbReference>
<evidence type="ECO:0000313" key="10">
    <source>
        <dbReference type="Proteomes" id="UP000006327"/>
    </source>
</evidence>
<dbReference type="GO" id="GO:0005737">
    <property type="term" value="C:cytoplasm"/>
    <property type="evidence" value="ECO:0007669"/>
    <property type="project" value="UniProtKB-SubCell"/>
</dbReference>
<feature type="binding site" evidence="7">
    <location>
        <position position="80"/>
    </location>
    <ligand>
        <name>4-imidazolone-5-propanoate</name>
        <dbReference type="ChEBI" id="CHEBI:77893"/>
    </ligand>
</feature>
<comment type="subcellular location">
    <subcellularLocation>
        <location evidence="7">Cytoplasm</location>
    </subcellularLocation>
</comment>
<dbReference type="RefSeq" id="WP_007625183.1">
    <property type="nucleotide sequence ID" value="NZ_BAEO01000065.1"/>
</dbReference>
<feature type="binding site" evidence="7">
    <location>
        <position position="241"/>
    </location>
    <ligand>
        <name>Fe(3+)</name>
        <dbReference type="ChEBI" id="CHEBI:29034"/>
    </ligand>
</feature>
<feature type="binding site" evidence="7">
    <location>
        <position position="316"/>
    </location>
    <ligand>
        <name>Fe(3+)</name>
        <dbReference type="ChEBI" id="CHEBI:29034"/>
    </ligand>
</feature>
<feature type="binding site" evidence="7">
    <location>
        <position position="73"/>
    </location>
    <ligand>
        <name>Zn(2+)</name>
        <dbReference type="ChEBI" id="CHEBI:29105"/>
    </ligand>
</feature>
<dbReference type="eggNOG" id="COG1228">
    <property type="taxonomic scope" value="Bacteria"/>
</dbReference>